<dbReference type="PANTHER" id="PTHR42896:SF2">
    <property type="entry name" value="CBBY-LIKE PROTEIN"/>
    <property type="match status" value="1"/>
</dbReference>
<comment type="caution">
    <text evidence="1">The sequence shown here is derived from an EMBL/GenBank/DDBJ whole genome shotgun (WGS) entry which is preliminary data.</text>
</comment>
<dbReference type="Proteomes" id="UP001197609">
    <property type="component" value="Unassembled WGS sequence"/>
</dbReference>
<dbReference type="InterPro" id="IPR044999">
    <property type="entry name" value="CbbY-like"/>
</dbReference>
<gene>
    <name evidence="1" type="ORF">K8G79_00135</name>
</gene>
<dbReference type="AlphaFoldDB" id="A0AAJ1AG70"/>
<reference evidence="1 2" key="1">
    <citation type="journal article" date="2021" name="bioRxiv">
        <title>Unraveling nitrogen, sulfur and carbon metabolic pathways and microbial community transcriptional responses to substrate deprivation and toxicity stresses in a bioreactor mimicking anoxic brackish coastal sediment conditions.</title>
        <authorList>
            <person name="Martins P.D."/>
            <person name="Echeveste M.J."/>
            <person name="Arshad A."/>
            <person name="Kurth J."/>
            <person name="Ouboter H."/>
            <person name="Jetten M.S.M."/>
            <person name="Welte C.U."/>
        </authorList>
    </citation>
    <scope>NUCLEOTIDE SEQUENCE [LARGE SCALE GENOMIC DNA]</scope>
    <source>
        <strain evidence="1">MAG_38</strain>
    </source>
</reference>
<dbReference type="SFLD" id="SFLDG01129">
    <property type="entry name" value="C1.5:_HAD__Beta-PGM__Phosphata"/>
    <property type="match status" value="1"/>
</dbReference>
<evidence type="ECO:0000313" key="2">
    <source>
        <dbReference type="Proteomes" id="UP001197609"/>
    </source>
</evidence>
<dbReference type="Pfam" id="PF00702">
    <property type="entry name" value="Hydrolase"/>
    <property type="match status" value="1"/>
</dbReference>
<keyword evidence="1" id="KW-0378">Hydrolase</keyword>
<evidence type="ECO:0000313" key="1">
    <source>
        <dbReference type="EMBL" id="MBZ0158554.1"/>
    </source>
</evidence>
<dbReference type="Gene3D" id="1.10.150.240">
    <property type="entry name" value="Putative phosphatase, domain 2"/>
    <property type="match status" value="1"/>
</dbReference>
<name>A0AAJ1AG70_9BACT</name>
<dbReference type="SUPFAM" id="SSF56784">
    <property type="entry name" value="HAD-like"/>
    <property type="match status" value="1"/>
</dbReference>
<accession>A0AAJ1AG70</accession>
<dbReference type="PANTHER" id="PTHR42896">
    <property type="entry name" value="XYLULOSE-1,5-BISPHOSPHATE (XUBP) PHOSPHATASE"/>
    <property type="match status" value="1"/>
</dbReference>
<organism evidence="1 2">
    <name type="scientific">Candidatus Methylomirabilis tolerans</name>
    <dbReference type="NCBI Taxonomy" id="3123416"/>
    <lineage>
        <taxon>Bacteria</taxon>
        <taxon>Candidatus Methylomirabilota</taxon>
        <taxon>Candidatus Methylomirabilia</taxon>
        <taxon>Candidatus Methylomirabilales</taxon>
        <taxon>Candidatus Methylomirabilaceae</taxon>
        <taxon>Candidatus Methylomirabilis</taxon>
    </lineage>
</organism>
<dbReference type="InterPro" id="IPR036412">
    <property type="entry name" value="HAD-like_sf"/>
</dbReference>
<dbReference type="EMBL" id="JAIOIU010000003">
    <property type="protein sequence ID" value="MBZ0158554.1"/>
    <property type="molecule type" value="Genomic_DNA"/>
</dbReference>
<sequence length="228" mass="25120">MGKLKAIIFDVDGTLADTEVYGHLAACNEAFARMGFDIRWSWEEFKELLKIPGNARRMRLALSTRTSLSGTELDRIVPELFALKKEGYLKRVDKLPLLPGVARIIREAIDRGVRLAIVSVTDEDQIVALLKAQIPDALDHFSPIFGKQSGEKNSALYARCAAMLEYDASEILVIEDSEKGAKAAKGAGLPCAVVYNDYTKGQDFTGAELVVRSLECLNLDLLERLCLG</sequence>
<dbReference type="GO" id="GO:0016787">
    <property type="term" value="F:hydrolase activity"/>
    <property type="evidence" value="ECO:0007669"/>
    <property type="project" value="UniProtKB-KW"/>
</dbReference>
<dbReference type="InterPro" id="IPR023198">
    <property type="entry name" value="PGP-like_dom2"/>
</dbReference>
<protein>
    <submittedName>
        <fullName evidence="1">HAD hydrolase-like protein</fullName>
    </submittedName>
</protein>
<dbReference type="InterPro" id="IPR023214">
    <property type="entry name" value="HAD_sf"/>
</dbReference>
<proteinExistence type="predicted"/>
<dbReference type="Gene3D" id="3.40.50.1000">
    <property type="entry name" value="HAD superfamily/HAD-like"/>
    <property type="match status" value="1"/>
</dbReference>
<dbReference type="SFLD" id="SFLDS00003">
    <property type="entry name" value="Haloacid_Dehalogenase"/>
    <property type="match status" value="1"/>
</dbReference>